<gene>
    <name evidence="1" type="ORF">ACFPK1_28770</name>
</gene>
<evidence type="ECO:0000313" key="1">
    <source>
        <dbReference type="EMBL" id="MFC5142250.1"/>
    </source>
</evidence>
<keyword evidence="2" id="KW-1185">Reference proteome</keyword>
<organism evidence="1 2">
    <name type="scientific">Actinomycetospora rhizophila</name>
    <dbReference type="NCBI Taxonomy" id="1416876"/>
    <lineage>
        <taxon>Bacteria</taxon>
        <taxon>Bacillati</taxon>
        <taxon>Actinomycetota</taxon>
        <taxon>Actinomycetes</taxon>
        <taxon>Pseudonocardiales</taxon>
        <taxon>Pseudonocardiaceae</taxon>
        <taxon>Actinomycetospora</taxon>
    </lineage>
</organism>
<protein>
    <submittedName>
        <fullName evidence="1">Uncharacterized protein</fullName>
    </submittedName>
</protein>
<accession>A0ABV9ZP24</accession>
<reference evidence="2" key="1">
    <citation type="journal article" date="2019" name="Int. J. Syst. Evol. Microbiol.">
        <title>The Global Catalogue of Microorganisms (GCM) 10K type strain sequencing project: providing services to taxonomists for standard genome sequencing and annotation.</title>
        <authorList>
            <consortium name="The Broad Institute Genomics Platform"/>
            <consortium name="The Broad Institute Genome Sequencing Center for Infectious Disease"/>
            <person name="Wu L."/>
            <person name="Ma J."/>
        </authorList>
    </citation>
    <scope>NUCLEOTIDE SEQUENCE [LARGE SCALE GENOMIC DNA]</scope>
    <source>
        <strain evidence="2">XZYJ18</strain>
    </source>
</reference>
<evidence type="ECO:0000313" key="2">
    <source>
        <dbReference type="Proteomes" id="UP001596175"/>
    </source>
</evidence>
<proteinExistence type="predicted"/>
<name>A0ABV9ZP24_9PSEU</name>
<comment type="caution">
    <text evidence="1">The sequence shown here is derived from an EMBL/GenBank/DDBJ whole genome shotgun (WGS) entry which is preliminary data.</text>
</comment>
<dbReference type="EMBL" id="JBHSKG010000022">
    <property type="protein sequence ID" value="MFC5142250.1"/>
    <property type="molecule type" value="Genomic_DNA"/>
</dbReference>
<sequence>MTMDIVTLAGTGRHVASWRTGTASLNGAAVACEPQGMPKTQRPRVDQRDQYLPTFVPQRSSAASRWGP</sequence>
<dbReference type="Proteomes" id="UP001596175">
    <property type="component" value="Unassembled WGS sequence"/>
</dbReference>